<dbReference type="Proteomes" id="UP000824166">
    <property type="component" value="Unassembled WGS sequence"/>
</dbReference>
<dbReference type="EMBL" id="JAHOPC010000027">
    <property type="protein sequence ID" value="MBU8869162.1"/>
    <property type="molecule type" value="Genomic_DNA"/>
</dbReference>
<proteinExistence type="predicted"/>
<evidence type="ECO:0000313" key="1">
    <source>
        <dbReference type="EMBL" id="MBU8869162.1"/>
    </source>
</evidence>
<evidence type="ECO:0000313" key="2">
    <source>
        <dbReference type="Proteomes" id="UP000824166"/>
    </source>
</evidence>
<organism evidence="1 2">
    <name type="scientific">Paenarthrobacter aromaticivorans</name>
    <dbReference type="NCBI Taxonomy" id="2849150"/>
    <lineage>
        <taxon>Bacteria</taxon>
        <taxon>Bacillati</taxon>
        <taxon>Actinomycetota</taxon>
        <taxon>Actinomycetes</taxon>
        <taxon>Micrococcales</taxon>
        <taxon>Micrococcaceae</taxon>
        <taxon>Paenarthrobacter</taxon>
    </lineage>
</organism>
<comment type="caution">
    <text evidence="1">The sequence shown here is derived from an EMBL/GenBank/DDBJ whole genome shotgun (WGS) entry which is preliminary data.</text>
</comment>
<name>A0ABS6ICQ8_9MICC</name>
<gene>
    <name evidence="1" type="ORF">KSW38_22965</name>
</gene>
<protein>
    <submittedName>
        <fullName evidence="1">Uncharacterized protein</fullName>
    </submittedName>
</protein>
<keyword evidence="2" id="KW-1185">Reference proteome</keyword>
<reference evidence="1 2" key="1">
    <citation type="submission" date="2021-06" db="EMBL/GenBank/DDBJ databases">
        <authorList>
            <person name="Jeong J.W."/>
        </authorList>
    </citation>
    <scope>NUCLEOTIDE SEQUENCE [LARGE SCALE GENOMIC DNA]</scope>
    <source>
        <strain evidence="1 2">MMS21-TAE1-1</strain>
    </source>
</reference>
<sequence length="131" mass="13877">MTVALREPSSTPRAGNTVTAEQVLPSGPVHCGSHMAISAGPGYDSMQWITVEPIWPEWACSCGFRMDIDALDPVSGVWVAALRRQSLQHELAISQNTLALAFKKAVDAGVDPRALAEVAGLPAGEIEALLQ</sequence>
<accession>A0ABS6ICQ8</accession>